<dbReference type="PANTHER" id="PTHR12442">
    <property type="entry name" value="DYNEIN INTERMEDIATE CHAIN"/>
    <property type="match status" value="1"/>
</dbReference>
<accession>A0A0N5A2N2</accession>
<evidence type="ECO:0000256" key="2">
    <source>
        <dbReference type="ARBA" id="ARBA00022574"/>
    </source>
</evidence>
<keyword evidence="1" id="KW-0963">Cytoplasm</keyword>
<feature type="compositionally biased region" description="Basic residues" evidence="4">
    <location>
        <begin position="7"/>
        <end position="19"/>
    </location>
</feature>
<dbReference type="Gene3D" id="2.130.10.10">
    <property type="entry name" value="YVTN repeat-like/Quinoprotein amine dehydrogenase"/>
    <property type="match status" value="2"/>
</dbReference>
<dbReference type="SUPFAM" id="SSF50978">
    <property type="entry name" value="WD40 repeat-like"/>
    <property type="match status" value="1"/>
</dbReference>
<name>A0A0N5A2N2_PARTI</name>
<organism evidence="5 6">
    <name type="scientific">Parastrongyloides trichosuri</name>
    <name type="common">Possum-specific nematode worm</name>
    <dbReference type="NCBI Taxonomy" id="131310"/>
    <lineage>
        <taxon>Eukaryota</taxon>
        <taxon>Metazoa</taxon>
        <taxon>Ecdysozoa</taxon>
        <taxon>Nematoda</taxon>
        <taxon>Chromadorea</taxon>
        <taxon>Rhabditida</taxon>
        <taxon>Tylenchina</taxon>
        <taxon>Panagrolaimomorpha</taxon>
        <taxon>Strongyloidoidea</taxon>
        <taxon>Strongyloididae</taxon>
        <taxon>Parastrongyloides</taxon>
    </lineage>
</organism>
<feature type="compositionally biased region" description="Acidic residues" evidence="4">
    <location>
        <begin position="65"/>
        <end position="77"/>
    </location>
</feature>
<reference evidence="6" key="1">
    <citation type="submission" date="2017-02" db="UniProtKB">
        <authorList>
            <consortium name="WormBaseParasite"/>
        </authorList>
    </citation>
    <scope>IDENTIFICATION</scope>
</reference>
<sequence length="757" mass="86688">MDNISKRKDKKKDEKRKHTLFSDKDKERRKKEKKKSKVKTESEYVDDFEKDEEEIRKEIASTTLYEDDFEEDSDEDPEKLKEQVASSKLVERLNNRKTIILSEKKEEIMERPVTRSIRRLPQEIGTSKNDINISNSSSRIIDFDNARTIDLASISSSATRFSKFKNLIGMEPVTYPFEGIPPIKDYDFYMSMFGSTTKSQVGCQTGDDNKDVNIMTDGLSEKENFWCQVPELNQNNNWGREKEKMMDDDIKEKELFDENLLETYSKNHLNDDKLIKLVEAMDKFIRKVNEINEDKNDDGLILEYKSDFNFTYGYNELISQFYSDNASVTALHYRTSSMTSNKAILLYVSIEMEICKIDTKFNNCSFIFEYSTSNYKRPLRIFCVSGEVTSLCTSPNNDMALIVGTNSGTIVLFDLNENEKYFKKYQFNFENNICLFPIRLPSFDNSHESLNNAHLETNCSIISVYAFASKLDTTTFSLISLNEFGILTLWNVYNVEISTIEIETNFGVLRPSSALRMMKKEILYPLKASPSTEYSPTKVIANAMEVILFNKNINNDKKESIIENINILIATNKGYILNTTGSTSGIKKSSTFSKGLRLLKLLSDGKTFEITSLSISPFSSHLFGVGLCTGQIVIGSIYENKEKIILTPPASSKLIVSSIEWSPNENGIIYSIHNYNRLLIWNLNIETYPINVTDLSQSIGGNDIKIFTTKAFISHDGYSYLIFGLNNGNIQIHRLEKISKSTNNNENLDKIINNIIF</sequence>
<dbReference type="GO" id="GO:0045504">
    <property type="term" value="F:dynein heavy chain binding"/>
    <property type="evidence" value="ECO:0007669"/>
    <property type="project" value="TreeGrafter"/>
</dbReference>
<dbReference type="AlphaFoldDB" id="A0A0N5A2N2"/>
<dbReference type="PANTHER" id="PTHR12442:SF45">
    <property type="entry name" value="WD REPEAT PROTEIN"/>
    <property type="match status" value="1"/>
</dbReference>
<feature type="compositionally biased region" description="Acidic residues" evidence="4">
    <location>
        <begin position="43"/>
        <end position="52"/>
    </location>
</feature>
<feature type="region of interest" description="Disordered" evidence="4">
    <location>
        <begin position="1"/>
        <end position="81"/>
    </location>
</feature>
<dbReference type="WBParaSite" id="PTRK_0001589300.1">
    <property type="protein sequence ID" value="PTRK_0001589300.1"/>
    <property type="gene ID" value="PTRK_0001589300"/>
</dbReference>
<protein>
    <submittedName>
        <fullName evidence="6">WD_REPEATS_REGION domain-containing protein</fullName>
    </submittedName>
</protein>
<dbReference type="Proteomes" id="UP000038045">
    <property type="component" value="Unplaced"/>
</dbReference>
<evidence type="ECO:0000256" key="1">
    <source>
        <dbReference type="ARBA" id="ARBA00022490"/>
    </source>
</evidence>
<dbReference type="GO" id="GO:0005868">
    <property type="term" value="C:cytoplasmic dynein complex"/>
    <property type="evidence" value="ECO:0007669"/>
    <property type="project" value="TreeGrafter"/>
</dbReference>
<evidence type="ECO:0000256" key="4">
    <source>
        <dbReference type="SAM" id="MobiDB-lite"/>
    </source>
</evidence>
<dbReference type="GO" id="GO:0045503">
    <property type="term" value="F:dynein light chain binding"/>
    <property type="evidence" value="ECO:0007669"/>
    <property type="project" value="TreeGrafter"/>
</dbReference>
<evidence type="ECO:0000256" key="3">
    <source>
        <dbReference type="ARBA" id="ARBA00022737"/>
    </source>
</evidence>
<keyword evidence="3" id="KW-0677">Repeat</keyword>
<keyword evidence="5" id="KW-1185">Reference proteome</keyword>
<evidence type="ECO:0000313" key="5">
    <source>
        <dbReference type="Proteomes" id="UP000038045"/>
    </source>
</evidence>
<feature type="compositionally biased region" description="Basic residues" evidence="4">
    <location>
        <begin position="27"/>
        <end position="37"/>
    </location>
</feature>
<keyword evidence="2" id="KW-0853">WD repeat</keyword>
<dbReference type="GO" id="GO:0010970">
    <property type="term" value="P:transport along microtubule"/>
    <property type="evidence" value="ECO:0007669"/>
    <property type="project" value="TreeGrafter"/>
</dbReference>
<proteinExistence type="predicted"/>
<dbReference type="InterPro" id="IPR036322">
    <property type="entry name" value="WD40_repeat_dom_sf"/>
</dbReference>
<dbReference type="STRING" id="131310.A0A0N5A2N2"/>
<dbReference type="InterPro" id="IPR050687">
    <property type="entry name" value="Dynein_IC"/>
</dbReference>
<dbReference type="InterPro" id="IPR015943">
    <property type="entry name" value="WD40/YVTN_repeat-like_dom_sf"/>
</dbReference>
<evidence type="ECO:0000313" key="6">
    <source>
        <dbReference type="WBParaSite" id="PTRK_0001589300.1"/>
    </source>
</evidence>